<dbReference type="AlphaFoldDB" id="A0A1Q9DD59"/>
<keyword evidence="6 9" id="KW-1133">Transmembrane helix</keyword>
<organism evidence="10 11">
    <name type="scientific">Symbiodinium microadriaticum</name>
    <name type="common">Dinoflagellate</name>
    <name type="synonym">Zooxanthella microadriatica</name>
    <dbReference type="NCBI Taxonomy" id="2951"/>
    <lineage>
        <taxon>Eukaryota</taxon>
        <taxon>Sar</taxon>
        <taxon>Alveolata</taxon>
        <taxon>Dinophyceae</taxon>
        <taxon>Suessiales</taxon>
        <taxon>Symbiodiniaceae</taxon>
        <taxon>Symbiodinium</taxon>
    </lineage>
</organism>
<dbReference type="Pfam" id="PF01535">
    <property type="entry name" value="PPR"/>
    <property type="match status" value="1"/>
</dbReference>
<keyword evidence="11" id="KW-1185">Reference proteome</keyword>
<dbReference type="InterPro" id="IPR013936">
    <property type="entry name" value="CRT-like"/>
</dbReference>
<evidence type="ECO:0000256" key="5">
    <source>
        <dbReference type="ARBA" id="ARBA00022737"/>
    </source>
</evidence>
<feature type="transmembrane region" description="Helical" evidence="9">
    <location>
        <begin position="566"/>
        <end position="587"/>
    </location>
</feature>
<dbReference type="PROSITE" id="PS51375">
    <property type="entry name" value="PPR"/>
    <property type="match status" value="4"/>
</dbReference>
<dbReference type="Pfam" id="PF08627">
    <property type="entry name" value="CRT-like"/>
    <property type="match status" value="1"/>
</dbReference>
<keyword evidence="7 9" id="KW-0472">Membrane</keyword>
<dbReference type="InterPro" id="IPR002885">
    <property type="entry name" value="PPR_rpt"/>
</dbReference>
<feature type="repeat" description="PPR" evidence="8">
    <location>
        <begin position="115"/>
        <end position="149"/>
    </location>
</feature>
<dbReference type="Pfam" id="PF13812">
    <property type="entry name" value="PPR_3"/>
    <property type="match status" value="3"/>
</dbReference>
<dbReference type="Gene3D" id="1.25.40.10">
    <property type="entry name" value="Tetratricopeptide repeat domain"/>
    <property type="match status" value="3"/>
</dbReference>
<evidence type="ECO:0000256" key="3">
    <source>
        <dbReference type="ARBA" id="ARBA00022448"/>
    </source>
</evidence>
<name>A0A1Q9DD59_SYMMI</name>
<evidence type="ECO:0000256" key="8">
    <source>
        <dbReference type="PROSITE-ProRule" id="PRU00708"/>
    </source>
</evidence>
<keyword evidence="5" id="KW-0677">Repeat</keyword>
<dbReference type="InterPro" id="IPR037185">
    <property type="entry name" value="EmrE-like"/>
</dbReference>
<feature type="transmembrane region" description="Helical" evidence="9">
    <location>
        <begin position="485"/>
        <end position="505"/>
    </location>
</feature>
<proteinExistence type="inferred from homology"/>
<feature type="repeat" description="PPR" evidence="8">
    <location>
        <begin position="220"/>
        <end position="254"/>
    </location>
</feature>
<evidence type="ECO:0000313" key="11">
    <source>
        <dbReference type="Proteomes" id="UP000186817"/>
    </source>
</evidence>
<dbReference type="SUPFAM" id="SSF103481">
    <property type="entry name" value="Multidrug resistance efflux transporter EmrE"/>
    <property type="match status" value="1"/>
</dbReference>
<evidence type="ECO:0000256" key="6">
    <source>
        <dbReference type="ARBA" id="ARBA00022989"/>
    </source>
</evidence>
<feature type="transmembrane region" description="Helical" evidence="9">
    <location>
        <begin position="511"/>
        <end position="531"/>
    </location>
</feature>
<comment type="similarity">
    <text evidence="2">Belongs to the CRT-like transporter family.</text>
</comment>
<feature type="transmembrane region" description="Helical" evidence="9">
    <location>
        <begin position="538"/>
        <end position="560"/>
    </location>
</feature>
<evidence type="ECO:0000256" key="7">
    <source>
        <dbReference type="ARBA" id="ARBA00023136"/>
    </source>
</evidence>
<dbReference type="PANTHER" id="PTHR47936:SF1">
    <property type="entry name" value="PENTATRICOPEPTIDE REPEAT-CONTAINING PROTEIN GUN1, CHLOROPLASTIC"/>
    <property type="match status" value="1"/>
</dbReference>
<reference evidence="10 11" key="1">
    <citation type="submission" date="2016-02" db="EMBL/GenBank/DDBJ databases">
        <title>Genome analysis of coral dinoflagellate symbionts highlights evolutionary adaptations to a symbiotic lifestyle.</title>
        <authorList>
            <person name="Aranda M."/>
            <person name="Li Y."/>
            <person name="Liew Y.J."/>
            <person name="Baumgarten S."/>
            <person name="Simakov O."/>
            <person name="Wilson M."/>
            <person name="Piel J."/>
            <person name="Ashoor H."/>
            <person name="Bougouffa S."/>
            <person name="Bajic V.B."/>
            <person name="Ryu T."/>
            <person name="Ravasi T."/>
            <person name="Bayer T."/>
            <person name="Micklem G."/>
            <person name="Kim H."/>
            <person name="Bhak J."/>
            <person name="Lajeunesse T.C."/>
            <person name="Voolstra C.R."/>
        </authorList>
    </citation>
    <scope>NUCLEOTIDE SEQUENCE [LARGE SCALE GENOMIC DNA]</scope>
    <source>
        <strain evidence="10 11">CCMP2467</strain>
    </source>
</reference>
<dbReference type="EMBL" id="LSRX01000596">
    <property type="protein sequence ID" value="OLP93045.1"/>
    <property type="molecule type" value="Genomic_DNA"/>
</dbReference>
<feature type="transmembrane region" description="Helical" evidence="9">
    <location>
        <begin position="443"/>
        <end position="464"/>
    </location>
</feature>
<dbReference type="InterPro" id="IPR011990">
    <property type="entry name" value="TPR-like_helical_dom_sf"/>
</dbReference>
<feature type="repeat" description="PPR" evidence="8">
    <location>
        <begin position="290"/>
        <end position="324"/>
    </location>
</feature>
<keyword evidence="4 9" id="KW-0812">Transmembrane</keyword>
<evidence type="ECO:0000256" key="9">
    <source>
        <dbReference type="SAM" id="Phobius"/>
    </source>
</evidence>
<comment type="subcellular location">
    <subcellularLocation>
        <location evidence="1">Membrane</location>
        <topology evidence="1">Multi-pass membrane protein</topology>
    </subcellularLocation>
</comment>
<sequence>MRYASRISRLLKHRTVLIDHAGRARDWVGALCMLHEMDGARLLANLITFNANITACARSSQWQSSLALLLELRERKLEPDCTSYNSTITACERGSAMQMASEVLVQMHDAGVQADLYTYNASLSGHGKDAKWEIAMQLLVAMARRRTEPDVVSFGAALSACEKASQWLAAVQLLGTMRSTRLDPNVIIYSTSISACAKSSQWQCALHVLRELQAQFMRADVVAYSAAISACKKGAAWQSALELLQHMKQNGPEPNIIAYTASLNACERGSYWPLTLQLMQEVRGRSMEPTEITYGAAMTACSRGSLWQYALMVLDEMQVAAVSPDSLIFNACVGACRRGSQGRRLHVSRSIVMVGSALTPPARLTNELPVFQLAAKSLRPPLPSTMRTSMELRAATAKGPGGVAVKDSRGMSGTLMLVLTFIASAVANRVANRVLLVPMAGHTLFLSLATSTAQLTAYLLLLAWRAWKQLAISDMCQFVAAHWKLLLLVGTCEGAFYPLVFAAAAKLPGGLVQVLNQSVVPYTVAFSVFLLGRRYTPVQLVGVATVLLGVLVAVGLPAGSLWSHQVVMHDVLQCAGAYALLALAVTLKDRIFRNARETATTAVEDPNADVL</sequence>
<dbReference type="GO" id="GO:0016020">
    <property type="term" value="C:membrane"/>
    <property type="evidence" value="ECO:0007669"/>
    <property type="project" value="UniProtKB-SubCell"/>
</dbReference>
<keyword evidence="3" id="KW-0813">Transport</keyword>
<dbReference type="Proteomes" id="UP000186817">
    <property type="component" value="Unassembled WGS sequence"/>
</dbReference>
<comment type="caution">
    <text evidence="10">The sequence shown here is derived from an EMBL/GenBank/DDBJ whole genome shotgun (WGS) entry which is preliminary data.</text>
</comment>
<accession>A0A1Q9DD59</accession>
<protein>
    <submittedName>
        <fullName evidence="10">Pentatricopeptide repeat-containing protein, chloroplastic</fullName>
    </submittedName>
</protein>
<feature type="repeat" description="PPR" evidence="8">
    <location>
        <begin position="45"/>
        <end position="79"/>
    </location>
</feature>
<evidence type="ECO:0000313" key="10">
    <source>
        <dbReference type="EMBL" id="OLP93045.1"/>
    </source>
</evidence>
<dbReference type="PANTHER" id="PTHR47936">
    <property type="entry name" value="PPR_LONG DOMAIN-CONTAINING PROTEIN"/>
    <property type="match status" value="1"/>
</dbReference>
<dbReference type="OrthoDB" id="185373at2759"/>
<evidence type="ECO:0000256" key="2">
    <source>
        <dbReference type="ARBA" id="ARBA00006690"/>
    </source>
</evidence>
<evidence type="ECO:0000256" key="4">
    <source>
        <dbReference type="ARBA" id="ARBA00022692"/>
    </source>
</evidence>
<evidence type="ECO:0000256" key="1">
    <source>
        <dbReference type="ARBA" id="ARBA00004141"/>
    </source>
</evidence>
<gene>
    <name evidence="10" type="ORF">AK812_SmicGene25086</name>
</gene>